<feature type="region of interest" description="Disordered" evidence="6">
    <location>
        <begin position="24"/>
        <end position="67"/>
    </location>
</feature>
<keyword evidence="3 7" id="KW-0732">Signal</keyword>
<accession>A0A5R9FH80</accession>
<evidence type="ECO:0000313" key="8">
    <source>
        <dbReference type="EMBL" id="TLS38915.1"/>
    </source>
</evidence>
<comment type="caution">
    <text evidence="8">The sequence shown here is derived from an EMBL/GenBank/DDBJ whole genome shotgun (WGS) entry which is preliminary data.</text>
</comment>
<gene>
    <name evidence="8" type="ORF">FCL54_00975</name>
</gene>
<evidence type="ECO:0000256" key="3">
    <source>
        <dbReference type="ARBA" id="ARBA00022729"/>
    </source>
</evidence>
<dbReference type="Proteomes" id="UP000308230">
    <property type="component" value="Unassembled WGS sequence"/>
</dbReference>
<comment type="catalytic activity">
    <reaction evidence="1">
        <text>[protein]-peptidylproline (omega=180) = [protein]-peptidylproline (omega=0)</text>
        <dbReference type="Rhea" id="RHEA:16237"/>
        <dbReference type="Rhea" id="RHEA-COMP:10747"/>
        <dbReference type="Rhea" id="RHEA-COMP:10748"/>
        <dbReference type="ChEBI" id="CHEBI:83833"/>
        <dbReference type="ChEBI" id="CHEBI:83834"/>
        <dbReference type="EC" id="5.2.1.8"/>
    </reaction>
</comment>
<evidence type="ECO:0000256" key="1">
    <source>
        <dbReference type="ARBA" id="ARBA00000971"/>
    </source>
</evidence>
<feature type="compositionally biased region" description="Basic and acidic residues" evidence="6">
    <location>
        <begin position="49"/>
        <end position="67"/>
    </location>
</feature>
<proteinExistence type="predicted"/>
<dbReference type="AlphaFoldDB" id="A0A5R9FH80"/>
<dbReference type="OrthoDB" id="4775280at2"/>
<dbReference type="Gene3D" id="1.10.4030.10">
    <property type="entry name" value="Porin chaperone SurA, peptide-binding domain"/>
    <property type="match status" value="1"/>
</dbReference>
<reference evidence="8 9" key="1">
    <citation type="submission" date="2019-04" db="EMBL/GenBank/DDBJ databases">
        <title>Bacillus caeni sp. nov., a bacterium isolated from mangrove sediment.</title>
        <authorList>
            <person name="Huang H."/>
            <person name="Mo K."/>
            <person name="Hu Y."/>
        </authorList>
    </citation>
    <scope>NUCLEOTIDE SEQUENCE [LARGE SCALE GENOMIC DNA]</scope>
    <source>
        <strain evidence="8 9">HB172195</strain>
    </source>
</reference>
<keyword evidence="4" id="KW-0697">Rotamase</keyword>
<evidence type="ECO:0000256" key="2">
    <source>
        <dbReference type="ARBA" id="ARBA00013194"/>
    </source>
</evidence>
<feature type="compositionally biased region" description="Polar residues" evidence="6">
    <location>
        <begin position="209"/>
        <end position="220"/>
    </location>
</feature>
<dbReference type="InterPro" id="IPR050245">
    <property type="entry name" value="PrsA_foldase"/>
</dbReference>
<dbReference type="EMBL" id="SWLG01000001">
    <property type="protein sequence ID" value="TLS38915.1"/>
    <property type="molecule type" value="Genomic_DNA"/>
</dbReference>
<dbReference type="EC" id="5.2.1.8" evidence="2"/>
<dbReference type="PROSITE" id="PS51257">
    <property type="entry name" value="PROKAR_LIPOPROTEIN"/>
    <property type="match status" value="1"/>
</dbReference>
<evidence type="ECO:0000256" key="5">
    <source>
        <dbReference type="ARBA" id="ARBA00023235"/>
    </source>
</evidence>
<keyword evidence="9" id="KW-1185">Reference proteome</keyword>
<feature type="chain" id="PRO_5038422186" description="peptidylprolyl isomerase" evidence="7">
    <location>
        <begin position="22"/>
        <end position="261"/>
    </location>
</feature>
<feature type="signal peptide" evidence="7">
    <location>
        <begin position="1"/>
        <end position="21"/>
    </location>
</feature>
<organism evidence="8 9">
    <name type="scientific">Exobacillus caeni</name>
    <dbReference type="NCBI Taxonomy" id="2574798"/>
    <lineage>
        <taxon>Bacteria</taxon>
        <taxon>Bacillati</taxon>
        <taxon>Bacillota</taxon>
        <taxon>Bacilli</taxon>
        <taxon>Bacillales</taxon>
        <taxon>Guptibacillaceae</taxon>
        <taxon>Exobacillus</taxon>
    </lineage>
</organism>
<feature type="region of interest" description="Disordered" evidence="6">
    <location>
        <begin position="204"/>
        <end position="225"/>
    </location>
</feature>
<evidence type="ECO:0000256" key="6">
    <source>
        <dbReference type="SAM" id="MobiDB-lite"/>
    </source>
</evidence>
<protein>
    <recommendedName>
        <fullName evidence="2">peptidylprolyl isomerase</fullName>
        <ecNumber evidence="2">5.2.1.8</ecNumber>
    </recommendedName>
</protein>
<dbReference type="InterPro" id="IPR027304">
    <property type="entry name" value="Trigger_fact/SurA_dom_sf"/>
</dbReference>
<evidence type="ECO:0000256" key="7">
    <source>
        <dbReference type="SAM" id="SignalP"/>
    </source>
</evidence>
<evidence type="ECO:0000256" key="4">
    <source>
        <dbReference type="ARBA" id="ARBA00023110"/>
    </source>
</evidence>
<name>A0A5R9FH80_9BACL</name>
<dbReference type="PANTHER" id="PTHR47245:SF1">
    <property type="entry name" value="FOLDASE PROTEIN PRSA"/>
    <property type="match status" value="1"/>
</dbReference>
<evidence type="ECO:0000313" key="9">
    <source>
        <dbReference type="Proteomes" id="UP000308230"/>
    </source>
</evidence>
<dbReference type="SUPFAM" id="SSF109998">
    <property type="entry name" value="Triger factor/SurA peptide-binding domain-like"/>
    <property type="match status" value="1"/>
</dbReference>
<dbReference type="PANTHER" id="PTHR47245">
    <property type="entry name" value="PEPTIDYLPROLYL ISOMERASE"/>
    <property type="match status" value="1"/>
</dbReference>
<dbReference type="GO" id="GO:0003755">
    <property type="term" value="F:peptidyl-prolyl cis-trans isomerase activity"/>
    <property type="evidence" value="ECO:0007669"/>
    <property type="project" value="UniProtKB-KW"/>
</dbReference>
<dbReference type="Pfam" id="PF13624">
    <property type="entry name" value="SurA_N_3"/>
    <property type="match status" value="1"/>
</dbReference>
<keyword evidence="5 8" id="KW-0413">Isomerase</keyword>
<sequence>MKKLSYLVVTACFVLLLAACGGNEESEGAKGNQEGNKQEQQDSQGNKQDQQKQAKEIQKKMEEQQVDEDKTVAIVNKEEIKGSKYNSLLSQNQMQYHQMGQDPTSEKIAGQLKKQVLDTLVGQELLLQEANSKGYEASSDKVEKQINDLKEQYGGEDAFNKALEKNNLTKEDLKQQISQSLMIETYVDKEIKTDDVSEKEMKEYYEQIKAQSSSQSNQQEIPPYEEVKEKIKQQLESEQQQEKLQTKVDELKKDADIEIKI</sequence>
<dbReference type="RefSeq" id="WP_138122228.1">
    <property type="nucleotide sequence ID" value="NZ_SWLG01000001.1"/>
</dbReference>